<dbReference type="AlphaFoldDB" id="A0A075MXV5"/>
<accession>A0A075MXV5</accession>
<keyword evidence="2" id="KW-1185">Reference proteome</keyword>
<evidence type="ECO:0000313" key="1">
    <source>
        <dbReference type="EMBL" id="AIF85452.1"/>
    </source>
</evidence>
<evidence type="ECO:0000313" key="2">
    <source>
        <dbReference type="Proteomes" id="UP000028194"/>
    </source>
</evidence>
<dbReference type="RefSeq" id="WP_158385673.1">
    <property type="nucleotide sequence ID" value="NZ_CP007174.1"/>
</dbReference>
<proteinExistence type="predicted"/>
<protein>
    <submittedName>
        <fullName evidence="1">Uncharacterized protein</fullName>
    </submittedName>
</protein>
<dbReference type="EMBL" id="CP007174">
    <property type="protein sequence ID" value="AIF85452.1"/>
    <property type="molecule type" value="Genomic_DNA"/>
</dbReference>
<gene>
    <name evidence="1" type="ORF">NTE_03424</name>
</gene>
<sequence length="52" mass="6271">MSLPLLHFLPYSTGPRFFNSNLQFVKKWFDVDYIDYGITWRRRQKCATERAG</sequence>
<name>A0A075MXV5_9ARCH</name>
<dbReference type="KEGG" id="nev:NTE_03424"/>
<dbReference type="GeneID" id="43502683"/>
<reference evidence="1 2" key="1">
    <citation type="journal article" date="2014" name="PLoS ONE">
        <title>Genome Sequence of Candidatus Nitrososphaera evergladensis from Group I.1b Enriched from Everglades Soil Reveals Novel Genomic Features of the Ammonia-Oxidizing Archaea.</title>
        <authorList>
            <person name="Zhalnina K.V."/>
            <person name="Dias R."/>
            <person name="Leonard M.T."/>
            <person name="Dorr de Quadros P."/>
            <person name="Camargo F.A."/>
            <person name="Drew J.C."/>
            <person name="Farmerie W.G."/>
            <person name="Daroub S.H."/>
            <person name="Triplett E.W."/>
        </authorList>
    </citation>
    <scope>NUCLEOTIDE SEQUENCE [LARGE SCALE GENOMIC DNA]</scope>
    <source>
        <strain evidence="1 2">SR1</strain>
    </source>
</reference>
<dbReference type="HOGENOM" id="CLU_3075141_0_0_2"/>
<organism evidence="1 2">
    <name type="scientific">Candidatus Nitrososphaera evergladensis SR1</name>
    <dbReference type="NCBI Taxonomy" id="1459636"/>
    <lineage>
        <taxon>Archaea</taxon>
        <taxon>Nitrososphaerota</taxon>
        <taxon>Nitrososphaeria</taxon>
        <taxon>Nitrososphaerales</taxon>
        <taxon>Nitrososphaeraceae</taxon>
        <taxon>Nitrososphaera</taxon>
    </lineage>
</organism>
<dbReference type="Proteomes" id="UP000028194">
    <property type="component" value="Chromosome"/>
</dbReference>